<reference evidence="4 6" key="2">
    <citation type="submission" date="2018-08" db="EMBL/GenBank/DDBJ databases">
        <title>Draft genome of Streptococcus sp. nov. Z1.</title>
        <authorList>
            <person name="Tian Z."/>
        </authorList>
    </citation>
    <scope>NUCLEOTIDE SEQUENCE [LARGE SCALE GENOMIC DNA]</scope>
    <source>
        <strain evidence="4">Z1</strain>
        <strain evidence="6">Z1(2018)</strain>
    </source>
</reference>
<dbReference type="EMBL" id="QVQZ01000020">
    <property type="protein sequence ID" value="RFU52749.1"/>
    <property type="molecule type" value="Genomic_DNA"/>
</dbReference>
<keyword evidence="1" id="KW-1133">Transmembrane helix</keyword>
<name>A0A372KKD2_9STRE</name>
<sequence length="250" mass="29013">MGKYVKENWKILLLIITMVIVSGPVFSVVISSFSKYLNHDLGDWLSFYGAITGIVISLVIIHLQLALDKEKEKKLNRPVLFLENDYQVIKSNSLVYYHDKYWFSLIQRNNKTKKLTAQSLRNSYAEKGKRDKTLSLEIVNNQRIFNLHIQFGDKGSIAVIPQLSENQKIYVISKEHQNAIAAYLLNNDSSAFDHVPEVIKIYFTTLSGEKIYQKYQVDAKGYCQLTKEKYDVIYPHLPMGYYICDYFIKS</sequence>
<accession>A0A372KKD2</accession>
<proteinExistence type="predicted"/>
<evidence type="ECO:0000313" key="4">
    <source>
        <dbReference type="EMBL" id="RFU52749.1"/>
    </source>
</evidence>
<evidence type="ECO:0000313" key="2">
    <source>
        <dbReference type="EMBL" id="AXQ77636.1"/>
    </source>
</evidence>
<reference evidence="5" key="3">
    <citation type="submission" date="2018-08" db="EMBL/GenBank/DDBJ databases">
        <title>Streptococcus chenjunshii sp. nov., isolated from stools sample of the Tibetan antelope in the Qinghai-Tibet plateau, China.</title>
        <authorList>
            <person name="Tian Z."/>
        </authorList>
    </citation>
    <scope>NUCLEOTIDE SEQUENCE [LARGE SCALE GENOMIC DNA]</scope>
    <source>
        <strain evidence="5">Z15</strain>
    </source>
</reference>
<dbReference type="KEGG" id="schj:DDV21_000295"/>
<protein>
    <submittedName>
        <fullName evidence="4">Uncharacterized protein</fullName>
    </submittedName>
</protein>
<dbReference type="OrthoDB" id="2219736at2"/>
<evidence type="ECO:0000313" key="7">
    <source>
        <dbReference type="Proteomes" id="UP000264056"/>
    </source>
</evidence>
<dbReference type="AlphaFoldDB" id="A0A372KKD2"/>
<dbReference type="RefSeq" id="WP_116878589.1">
    <property type="nucleotide sequence ID" value="NZ_CP031733.1"/>
</dbReference>
<reference evidence="3 7" key="1">
    <citation type="submission" date="2018-08" db="EMBL/GenBank/DDBJ databases">
        <title>Draft genome of Streptococcus sp .nov. Z2.</title>
        <authorList>
            <person name="Tian Z."/>
        </authorList>
    </citation>
    <scope>NUCLEOTIDE SEQUENCE [LARGE SCALE GENOMIC DNA]</scope>
    <source>
        <strain evidence="3 7">Z2</strain>
    </source>
</reference>
<evidence type="ECO:0000313" key="5">
    <source>
        <dbReference type="Proteomes" id="UP000246115"/>
    </source>
</evidence>
<organism evidence="4 6">
    <name type="scientific">Streptococcus chenjunshii</name>
    <dbReference type="NCBI Taxonomy" id="2173853"/>
    <lineage>
        <taxon>Bacteria</taxon>
        <taxon>Bacillati</taxon>
        <taxon>Bacillota</taxon>
        <taxon>Bacilli</taxon>
        <taxon>Lactobacillales</taxon>
        <taxon>Streptococcaceae</taxon>
        <taxon>Streptococcus</taxon>
    </lineage>
</organism>
<evidence type="ECO:0000256" key="1">
    <source>
        <dbReference type="SAM" id="Phobius"/>
    </source>
</evidence>
<gene>
    <name evidence="2" type="ORF">DDV21_000295</name>
    <name evidence="3" type="ORF">DDV22_07755</name>
    <name evidence="4" type="ORF">DDV23_08050</name>
</gene>
<keyword evidence="1" id="KW-0812">Transmembrane</keyword>
<reference evidence="2" key="4">
    <citation type="journal article" date="2019" name="Int. J. Syst. Evol. Microbiol.">
        <title>Streptococcus chenjunshii sp. nov. isolated from feces of Tibetan antelopes.</title>
        <authorList>
            <person name="Tian Z."/>
            <person name="Lu S."/>
            <person name="Jin D."/>
            <person name="Yang J."/>
            <person name="Pu J."/>
            <person name="Lai X.H."/>
            <person name="Bai X.N."/>
            <person name="Wu X.M."/>
            <person name="Li J."/>
            <person name="Wang S."/>
            <person name="Xu J."/>
        </authorList>
    </citation>
    <scope>NUCLEOTIDE SEQUENCE</scope>
    <source>
        <strain evidence="2">Z15</strain>
    </source>
</reference>
<dbReference type="Proteomes" id="UP000246115">
    <property type="component" value="Chromosome"/>
</dbReference>
<dbReference type="EMBL" id="QVQY01000021">
    <property type="protein sequence ID" value="RFU50612.1"/>
    <property type="molecule type" value="Genomic_DNA"/>
</dbReference>
<dbReference type="Proteomes" id="UP000262901">
    <property type="component" value="Unassembled WGS sequence"/>
</dbReference>
<keyword evidence="1" id="KW-0472">Membrane</keyword>
<feature type="transmembrane region" description="Helical" evidence="1">
    <location>
        <begin position="45"/>
        <end position="67"/>
    </location>
</feature>
<accession>A0A346N9E1</accession>
<dbReference type="EMBL" id="CP031733">
    <property type="protein sequence ID" value="AXQ77636.1"/>
    <property type="molecule type" value="Genomic_DNA"/>
</dbReference>
<feature type="transmembrane region" description="Helical" evidence="1">
    <location>
        <begin position="12"/>
        <end position="33"/>
    </location>
</feature>
<evidence type="ECO:0000313" key="6">
    <source>
        <dbReference type="Proteomes" id="UP000262901"/>
    </source>
</evidence>
<evidence type="ECO:0000313" key="3">
    <source>
        <dbReference type="EMBL" id="RFU50612.1"/>
    </source>
</evidence>
<keyword evidence="7" id="KW-1185">Reference proteome</keyword>
<dbReference type="Proteomes" id="UP000264056">
    <property type="component" value="Unassembled WGS sequence"/>
</dbReference>